<dbReference type="Pfam" id="PF13837">
    <property type="entry name" value="Myb_DNA-bind_4"/>
    <property type="match status" value="1"/>
</dbReference>
<evidence type="ECO:0000256" key="1">
    <source>
        <dbReference type="ARBA" id="ARBA00004123"/>
    </source>
</evidence>
<evidence type="ECO:0000313" key="9">
    <source>
        <dbReference type="EMBL" id="ABK25157.1"/>
    </source>
</evidence>
<dbReference type="FunFam" id="1.10.10.60:FF:000104">
    <property type="entry name" value="trihelix transcription factor ASIL2"/>
    <property type="match status" value="1"/>
</dbReference>
<name>A9NWZ6_PICSI</name>
<keyword evidence="4" id="KW-0238">DNA-binding</keyword>
<dbReference type="InterPro" id="IPR044823">
    <property type="entry name" value="ASIL1/2-like"/>
</dbReference>
<dbReference type="GO" id="GO:0000976">
    <property type="term" value="F:transcription cis-regulatory region binding"/>
    <property type="evidence" value="ECO:0007669"/>
    <property type="project" value="TreeGrafter"/>
</dbReference>
<dbReference type="AlphaFoldDB" id="A9NWZ6"/>
<dbReference type="GO" id="GO:0005634">
    <property type="term" value="C:nucleus"/>
    <property type="evidence" value="ECO:0007669"/>
    <property type="project" value="UniProtKB-SubCell"/>
</dbReference>
<protein>
    <recommendedName>
        <fullName evidence="8">Myb/SANT-like DNA-binding domain-containing protein</fullName>
    </recommendedName>
</protein>
<comment type="subcellular location">
    <subcellularLocation>
        <location evidence="1">Nucleus</location>
    </subcellularLocation>
</comment>
<accession>A9NWZ6</accession>
<dbReference type="Gene3D" id="1.10.10.60">
    <property type="entry name" value="Homeodomain-like"/>
    <property type="match status" value="1"/>
</dbReference>
<keyword evidence="2" id="KW-0805">Transcription regulation</keyword>
<evidence type="ECO:0000256" key="7">
    <source>
        <dbReference type="SAM" id="MobiDB-lite"/>
    </source>
</evidence>
<evidence type="ECO:0000259" key="8">
    <source>
        <dbReference type="Pfam" id="PF13837"/>
    </source>
</evidence>
<keyword evidence="6" id="KW-0539">Nucleus</keyword>
<evidence type="ECO:0000256" key="6">
    <source>
        <dbReference type="ARBA" id="ARBA00023242"/>
    </source>
</evidence>
<feature type="compositionally biased region" description="Pro residues" evidence="7">
    <location>
        <begin position="58"/>
        <end position="70"/>
    </location>
</feature>
<feature type="compositionally biased region" description="Low complexity" evidence="7">
    <location>
        <begin position="35"/>
        <end position="57"/>
    </location>
</feature>
<feature type="compositionally biased region" description="Pro residues" evidence="7">
    <location>
        <begin position="189"/>
        <end position="199"/>
    </location>
</feature>
<feature type="domain" description="Myb/SANT-like DNA-binding" evidence="8">
    <location>
        <begin position="88"/>
        <end position="176"/>
    </location>
</feature>
<evidence type="ECO:0000256" key="4">
    <source>
        <dbReference type="ARBA" id="ARBA00023125"/>
    </source>
</evidence>
<dbReference type="InterPro" id="IPR044822">
    <property type="entry name" value="Myb_DNA-bind_4"/>
</dbReference>
<dbReference type="PANTHER" id="PTHR31307:SF4">
    <property type="entry name" value="TRIHELIX TRANSCRIPTION FACTOR ASIL2"/>
    <property type="match status" value="1"/>
</dbReference>
<feature type="compositionally biased region" description="Gly residues" evidence="7">
    <location>
        <begin position="25"/>
        <end position="34"/>
    </location>
</feature>
<organism evidence="9">
    <name type="scientific">Picea sitchensis</name>
    <name type="common">Sitka spruce</name>
    <name type="synonym">Pinus sitchensis</name>
    <dbReference type="NCBI Taxonomy" id="3332"/>
    <lineage>
        <taxon>Eukaryota</taxon>
        <taxon>Viridiplantae</taxon>
        <taxon>Streptophyta</taxon>
        <taxon>Embryophyta</taxon>
        <taxon>Tracheophyta</taxon>
        <taxon>Spermatophyta</taxon>
        <taxon>Pinopsida</taxon>
        <taxon>Pinidae</taxon>
        <taxon>Conifers I</taxon>
        <taxon>Pinales</taxon>
        <taxon>Pinaceae</taxon>
        <taxon>Picea</taxon>
    </lineage>
</organism>
<feature type="compositionally biased region" description="Polar residues" evidence="7">
    <location>
        <begin position="208"/>
        <end position="235"/>
    </location>
</feature>
<dbReference type="PANTHER" id="PTHR31307">
    <property type="entry name" value="TRIHELIX TRANSCRIPTION FACTOR ASIL2"/>
    <property type="match status" value="1"/>
</dbReference>
<feature type="region of interest" description="Disordered" evidence="7">
    <location>
        <begin position="1"/>
        <end position="87"/>
    </location>
</feature>
<evidence type="ECO:0000256" key="3">
    <source>
        <dbReference type="ARBA" id="ARBA00023054"/>
    </source>
</evidence>
<evidence type="ECO:0000256" key="5">
    <source>
        <dbReference type="ARBA" id="ARBA00023163"/>
    </source>
</evidence>
<keyword evidence="5" id="KW-0804">Transcription</keyword>
<reference evidence="9" key="1">
    <citation type="journal article" date="2008" name="BMC Genomics">
        <title>A conifer genomics resource of 200,000 spruce (Picea spp.) ESTs and 6,464 high-quality, sequence-finished full-length cDNAs for Sitka spruce (Picea sitchensis).</title>
        <authorList>
            <person name="Ralph S.G."/>
            <person name="Chun H.J."/>
            <person name="Kolosova N."/>
            <person name="Cooper D."/>
            <person name="Oddy C."/>
            <person name="Ritland C.E."/>
            <person name="Kirkpatrick R."/>
            <person name="Moore R."/>
            <person name="Barber S."/>
            <person name="Holt R.A."/>
            <person name="Jones S.J."/>
            <person name="Marra M.A."/>
            <person name="Douglas C.J."/>
            <person name="Ritland K."/>
            <person name="Bohlmann J."/>
        </authorList>
    </citation>
    <scope>NUCLEOTIDE SEQUENCE</scope>
    <source>
        <tissue evidence="9">Bark</tissue>
    </source>
</reference>
<sequence length="323" mass="35366">MDESNNARRHHHHGGGGTAEVVAGGNTGGGGGATNGLSLSLPLPLTMPGSSSAKLSASPPPPPPPPPQPAGEPVEGDRVAAPGGRDDIWSQSATLTLIDAWGERYLELNRGNLKQKHWKEVAEAVNGRPGSNKQPKTDVQCKNRLDTLKKKYKVERSKIFAGSTTKWPLFTKMDELIGPARKLHHHHPQPLPLPPPPPMRPRRHPIESSPNPLNTATSPDMTESCLNGFNGNPSSAKRRKTVAVTVDNPDSSPLKELAGAILKFGEVYERTEVVKHQQMIDLEKHRMEFAKDLELQRMQLFVQTQLELAKIKHAKHGNTEHYL</sequence>
<feature type="region of interest" description="Disordered" evidence="7">
    <location>
        <begin position="183"/>
        <end position="238"/>
    </location>
</feature>
<keyword evidence="3" id="KW-0175">Coiled coil</keyword>
<dbReference type="EMBL" id="EF085861">
    <property type="protein sequence ID" value="ABK25157.1"/>
    <property type="molecule type" value="mRNA"/>
</dbReference>
<evidence type="ECO:0000256" key="2">
    <source>
        <dbReference type="ARBA" id="ARBA00023015"/>
    </source>
</evidence>
<proteinExistence type="evidence at transcript level"/>